<protein>
    <submittedName>
        <fullName evidence="1">Uncharacterized protein</fullName>
    </submittedName>
</protein>
<feature type="non-terminal residue" evidence="1">
    <location>
        <position position="25"/>
    </location>
</feature>
<proteinExistence type="predicted"/>
<reference evidence="1" key="1">
    <citation type="submission" date="2021-02" db="EMBL/GenBank/DDBJ databases">
        <authorList>
            <person name="Nowell W R."/>
        </authorList>
    </citation>
    <scope>NUCLEOTIDE SEQUENCE</scope>
    <source>
        <strain evidence="1">Ploen Becks lab</strain>
    </source>
</reference>
<dbReference type="EMBL" id="CAJNOC010001960">
    <property type="protein sequence ID" value="CAF0903341.1"/>
    <property type="molecule type" value="Genomic_DNA"/>
</dbReference>
<comment type="caution">
    <text evidence="1">The sequence shown here is derived from an EMBL/GenBank/DDBJ whole genome shotgun (WGS) entry which is preliminary data.</text>
</comment>
<organism evidence="1 2">
    <name type="scientific">Brachionus calyciflorus</name>
    <dbReference type="NCBI Taxonomy" id="104777"/>
    <lineage>
        <taxon>Eukaryota</taxon>
        <taxon>Metazoa</taxon>
        <taxon>Spiralia</taxon>
        <taxon>Gnathifera</taxon>
        <taxon>Rotifera</taxon>
        <taxon>Eurotatoria</taxon>
        <taxon>Monogononta</taxon>
        <taxon>Pseudotrocha</taxon>
        <taxon>Ploima</taxon>
        <taxon>Brachionidae</taxon>
        <taxon>Brachionus</taxon>
    </lineage>
</organism>
<evidence type="ECO:0000313" key="1">
    <source>
        <dbReference type="EMBL" id="CAF0903341.1"/>
    </source>
</evidence>
<gene>
    <name evidence="1" type="ORF">OXX778_LOCUS11513</name>
</gene>
<sequence length="25" mass="3079">MRKPDKEISNFCQEVLEDIWAENRK</sequence>
<keyword evidence="2" id="KW-1185">Reference proteome</keyword>
<accession>A0A813ZU97</accession>
<dbReference type="AlphaFoldDB" id="A0A813ZU97"/>
<name>A0A813ZU97_9BILA</name>
<evidence type="ECO:0000313" key="2">
    <source>
        <dbReference type="Proteomes" id="UP000663879"/>
    </source>
</evidence>
<dbReference type="Proteomes" id="UP000663879">
    <property type="component" value="Unassembled WGS sequence"/>
</dbReference>